<evidence type="ECO:0000256" key="4">
    <source>
        <dbReference type="ARBA" id="ARBA00023136"/>
    </source>
</evidence>
<keyword evidence="7" id="KW-0436">Ligase</keyword>
<evidence type="ECO:0000256" key="2">
    <source>
        <dbReference type="ARBA" id="ARBA00022692"/>
    </source>
</evidence>
<comment type="caution">
    <text evidence="7">The sequence shown here is derived from an EMBL/GenBank/DDBJ whole genome shotgun (WGS) entry which is preliminary data.</text>
</comment>
<sequence>MLSESVAGSPRNTHAFNEVAENLPLLGLAGIYSMTFADRRKLLQSVEVTAALASVVGALVLTVLYGSQYRPELAAGNASVLALVSSVLFVLTVSAAIRRKGYATLFFAAAAVAAALMVLATGTRSAWPALIMVPLLALFVFRLRGRVGAFVVLLATLAGLIVGGLSVSTVLETRIEQAQVDIENAMSGDMSGAIGERIRIYRAGYELFLEKPVFGYGPGNERREIVRKTGEGGAEPIAFSHAHNAALNAVLRAGIVGLLALAAMLIVPFVVAFRAEKDEVGQVGFFVLSGVLIVYLCSGFFGLMLGHDIHDAVFITAISYTLYLIFGAAGTNRDAARQV</sequence>
<evidence type="ECO:0000256" key="3">
    <source>
        <dbReference type="ARBA" id="ARBA00022989"/>
    </source>
</evidence>
<protein>
    <submittedName>
        <fullName evidence="7">O-antigen ligase family protein</fullName>
    </submittedName>
</protein>
<feature type="transmembrane region" description="Helical" evidence="5">
    <location>
        <begin position="126"/>
        <end position="143"/>
    </location>
</feature>
<organism evidence="7 8">
    <name type="scientific">Hoeflea algicola</name>
    <dbReference type="NCBI Taxonomy" id="2983763"/>
    <lineage>
        <taxon>Bacteria</taxon>
        <taxon>Pseudomonadati</taxon>
        <taxon>Pseudomonadota</taxon>
        <taxon>Alphaproteobacteria</taxon>
        <taxon>Hyphomicrobiales</taxon>
        <taxon>Rhizobiaceae</taxon>
        <taxon>Hoeflea</taxon>
    </lineage>
</organism>
<dbReference type="SUPFAM" id="SSF103473">
    <property type="entry name" value="MFS general substrate transporter"/>
    <property type="match status" value="1"/>
</dbReference>
<evidence type="ECO:0000313" key="7">
    <source>
        <dbReference type="EMBL" id="MCY0149418.1"/>
    </source>
</evidence>
<dbReference type="InterPro" id="IPR007016">
    <property type="entry name" value="O-antigen_ligase-rel_domated"/>
</dbReference>
<evidence type="ECO:0000256" key="1">
    <source>
        <dbReference type="ARBA" id="ARBA00004141"/>
    </source>
</evidence>
<feature type="transmembrane region" description="Helical" evidence="5">
    <location>
        <begin position="285"/>
        <end position="306"/>
    </location>
</feature>
<feature type="transmembrane region" description="Helical" evidence="5">
    <location>
        <begin position="150"/>
        <end position="171"/>
    </location>
</feature>
<feature type="transmembrane region" description="Helical" evidence="5">
    <location>
        <begin position="249"/>
        <end position="273"/>
    </location>
</feature>
<feature type="transmembrane region" description="Helical" evidence="5">
    <location>
        <begin position="312"/>
        <end position="331"/>
    </location>
</feature>
<feature type="domain" description="O-antigen ligase-related" evidence="6">
    <location>
        <begin position="109"/>
        <end position="261"/>
    </location>
</feature>
<evidence type="ECO:0000256" key="5">
    <source>
        <dbReference type="SAM" id="Phobius"/>
    </source>
</evidence>
<accession>A0ABT3ZCP4</accession>
<proteinExistence type="predicted"/>
<keyword evidence="4 5" id="KW-0472">Membrane</keyword>
<reference evidence="7" key="1">
    <citation type="submission" date="2022-10" db="EMBL/GenBank/DDBJ databases">
        <title>Hoeflea sp. G2-23, isolated from marine algae.</title>
        <authorList>
            <person name="Kristyanto S."/>
            <person name="Kim J.M."/>
            <person name="Jeon C.O."/>
        </authorList>
    </citation>
    <scope>NUCLEOTIDE SEQUENCE</scope>
    <source>
        <strain evidence="7">G2-23</strain>
    </source>
</reference>
<dbReference type="InterPro" id="IPR036259">
    <property type="entry name" value="MFS_trans_sf"/>
</dbReference>
<keyword evidence="8" id="KW-1185">Reference proteome</keyword>
<dbReference type="PANTHER" id="PTHR37422:SF13">
    <property type="entry name" value="LIPOPOLYSACCHARIDE BIOSYNTHESIS PROTEIN PA4999-RELATED"/>
    <property type="match status" value="1"/>
</dbReference>
<dbReference type="PANTHER" id="PTHR37422">
    <property type="entry name" value="TEICHURONIC ACID BIOSYNTHESIS PROTEIN TUAE"/>
    <property type="match status" value="1"/>
</dbReference>
<dbReference type="EMBL" id="JAOVZR010000001">
    <property type="protein sequence ID" value="MCY0149418.1"/>
    <property type="molecule type" value="Genomic_DNA"/>
</dbReference>
<dbReference type="RefSeq" id="WP_267654897.1">
    <property type="nucleotide sequence ID" value="NZ_JAOVZR010000001.1"/>
</dbReference>
<keyword evidence="3 5" id="KW-1133">Transmembrane helix</keyword>
<evidence type="ECO:0000313" key="8">
    <source>
        <dbReference type="Proteomes" id="UP001073227"/>
    </source>
</evidence>
<keyword evidence="2 5" id="KW-0812">Transmembrane</keyword>
<dbReference type="GO" id="GO:0016874">
    <property type="term" value="F:ligase activity"/>
    <property type="evidence" value="ECO:0007669"/>
    <property type="project" value="UniProtKB-KW"/>
</dbReference>
<dbReference type="Pfam" id="PF04932">
    <property type="entry name" value="Wzy_C"/>
    <property type="match status" value="1"/>
</dbReference>
<evidence type="ECO:0000259" key="6">
    <source>
        <dbReference type="Pfam" id="PF04932"/>
    </source>
</evidence>
<feature type="transmembrane region" description="Helical" evidence="5">
    <location>
        <begin position="102"/>
        <end position="120"/>
    </location>
</feature>
<name>A0ABT3ZCP4_9HYPH</name>
<feature type="transmembrane region" description="Helical" evidence="5">
    <location>
        <begin position="48"/>
        <end position="67"/>
    </location>
</feature>
<comment type="subcellular location">
    <subcellularLocation>
        <location evidence="1">Membrane</location>
        <topology evidence="1">Multi-pass membrane protein</topology>
    </subcellularLocation>
</comment>
<dbReference type="InterPro" id="IPR051533">
    <property type="entry name" value="WaaL-like"/>
</dbReference>
<dbReference type="Proteomes" id="UP001073227">
    <property type="component" value="Unassembled WGS sequence"/>
</dbReference>
<feature type="transmembrane region" description="Helical" evidence="5">
    <location>
        <begin position="73"/>
        <end position="95"/>
    </location>
</feature>
<gene>
    <name evidence="7" type="ORF">OEG84_17315</name>
</gene>